<dbReference type="InterPro" id="IPR051559">
    <property type="entry name" value="HIF_prolyl_hydroxylases"/>
</dbReference>
<evidence type="ECO:0000313" key="4">
    <source>
        <dbReference type="Proteomes" id="UP001209737"/>
    </source>
</evidence>
<dbReference type="Gene3D" id="2.60.120.620">
    <property type="entry name" value="q2cbj1_9rhob like domain"/>
    <property type="match status" value="1"/>
</dbReference>
<dbReference type="EMBL" id="JAMQPV010000001">
    <property type="protein sequence ID" value="MCW7462948.1"/>
    <property type="molecule type" value="Genomic_DNA"/>
</dbReference>
<dbReference type="Pfam" id="PF13640">
    <property type="entry name" value="2OG-FeII_Oxy_3"/>
    <property type="match status" value="1"/>
</dbReference>
<dbReference type="RefSeq" id="WP_265375732.1">
    <property type="nucleotide sequence ID" value="NZ_JAMQPV010000001.1"/>
</dbReference>
<comment type="caution">
    <text evidence="3">The sequence shown here is derived from an EMBL/GenBank/DDBJ whole genome shotgun (WGS) entry which is preliminary data.</text>
</comment>
<dbReference type="PANTHER" id="PTHR12907:SF26">
    <property type="entry name" value="HIF PROLYL HYDROXYLASE, ISOFORM C"/>
    <property type="match status" value="1"/>
</dbReference>
<name>A0ABT3M021_9LEPT</name>
<feature type="domain" description="Prolyl 4-hydroxylase alpha subunit Fe(2+) 2OG dioxygenase" evidence="2">
    <location>
        <begin position="125"/>
        <end position="218"/>
    </location>
</feature>
<sequence>MTNLINREELVSILQKRLSSKKSDLKKFFHNSVDEIGVRYCYLDDLLPKEIANQIHSVFPKKNEMRLLDSFREKKYTSKNFDHFDPLLKDITFAIQDERVIKVIEEITGIIDQKPDPSLYAGGLSLMEKGNFLNPHIDNSHEMTRTMYRTLNLLYYVNPNWSLEKGGNLELWDTSVRNNITIESSFNRLVLMETNPKSWHSVSPVTVDEIRICVSNYYFSKTSPIGKEYFNVTSFSARPNQKFVRLFSSIDNKLRSFIRHIKKDGFGKKDLYQNHKNT</sequence>
<keyword evidence="4" id="KW-1185">Reference proteome</keyword>
<organism evidence="3 4">
    <name type="scientific">Leptospira limi</name>
    <dbReference type="NCBI Taxonomy" id="2950023"/>
    <lineage>
        <taxon>Bacteria</taxon>
        <taxon>Pseudomonadati</taxon>
        <taxon>Spirochaetota</taxon>
        <taxon>Spirochaetia</taxon>
        <taxon>Leptospirales</taxon>
        <taxon>Leptospiraceae</taxon>
        <taxon>Leptospira</taxon>
    </lineage>
</organism>
<keyword evidence="1" id="KW-0847">Vitamin C</keyword>
<dbReference type="Proteomes" id="UP001209737">
    <property type="component" value="Unassembled WGS sequence"/>
</dbReference>
<reference evidence="3 4" key="1">
    <citation type="submission" date="2022-06" db="EMBL/GenBank/DDBJ databases">
        <title>Leptospira isolates from biofilms formed at urban environments.</title>
        <authorList>
            <person name="Ribeiro P.S."/>
            <person name="Sousa T."/>
            <person name="Carvalho N."/>
            <person name="Aburjaile F."/>
            <person name="Neves F."/>
            <person name="Oliveira D."/>
            <person name="Blanco L."/>
            <person name="Lima J."/>
            <person name="Costa F."/>
            <person name="Brenig B."/>
            <person name="Soares S."/>
            <person name="Ramos R."/>
            <person name="Goes-Neto A."/>
            <person name="Matiuzzi M."/>
            <person name="Azevedo V."/>
            <person name="Ristow P."/>
        </authorList>
    </citation>
    <scope>NUCLEOTIDE SEQUENCE [LARGE SCALE GENOMIC DNA]</scope>
    <source>
        <strain evidence="3 4">VSF25</strain>
    </source>
</reference>
<evidence type="ECO:0000259" key="2">
    <source>
        <dbReference type="Pfam" id="PF13640"/>
    </source>
</evidence>
<accession>A0ABT3M021</accession>
<evidence type="ECO:0000256" key="1">
    <source>
        <dbReference type="ARBA" id="ARBA00022896"/>
    </source>
</evidence>
<dbReference type="PANTHER" id="PTHR12907">
    <property type="entry name" value="EGL NINE HOMOLOG-RELATED"/>
    <property type="match status" value="1"/>
</dbReference>
<evidence type="ECO:0000313" key="3">
    <source>
        <dbReference type="EMBL" id="MCW7462948.1"/>
    </source>
</evidence>
<dbReference type="InterPro" id="IPR044862">
    <property type="entry name" value="Pro_4_hyd_alph_FE2OG_OXY"/>
</dbReference>
<protein>
    <submittedName>
        <fullName evidence="3">2OG-Fe(II) oxygenase</fullName>
    </submittedName>
</protein>
<proteinExistence type="predicted"/>
<gene>
    <name evidence="3" type="ORF">ND812_12690</name>
</gene>